<evidence type="ECO:0000313" key="4">
    <source>
        <dbReference type="Proteomes" id="UP000005408"/>
    </source>
</evidence>
<proteinExistence type="predicted"/>
<feature type="compositionally biased region" description="Basic and acidic residues" evidence="2">
    <location>
        <begin position="42"/>
        <end position="54"/>
    </location>
</feature>
<feature type="coiled-coil region" evidence="1">
    <location>
        <begin position="205"/>
        <end position="232"/>
    </location>
</feature>
<evidence type="ECO:0000256" key="1">
    <source>
        <dbReference type="SAM" id="Coils"/>
    </source>
</evidence>
<feature type="region of interest" description="Disordered" evidence="2">
    <location>
        <begin position="1"/>
        <end position="77"/>
    </location>
</feature>
<reference evidence="3" key="1">
    <citation type="submission" date="2022-08" db="UniProtKB">
        <authorList>
            <consortium name="EnsemblMetazoa"/>
        </authorList>
    </citation>
    <scope>IDENTIFICATION</scope>
    <source>
        <strain evidence="3">05x7-T-G4-1.051#20</strain>
    </source>
</reference>
<dbReference type="Proteomes" id="UP000005408">
    <property type="component" value="Unassembled WGS sequence"/>
</dbReference>
<name>A0A8W8MHN2_MAGGI</name>
<dbReference type="EnsemblMetazoa" id="G33221.1">
    <property type="protein sequence ID" value="G33221.1:cds"/>
    <property type="gene ID" value="G33221"/>
</dbReference>
<feature type="compositionally biased region" description="Polar residues" evidence="2">
    <location>
        <begin position="1"/>
        <end position="15"/>
    </location>
</feature>
<feature type="compositionally biased region" description="Basic and acidic residues" evidence="2">
    <location>
        <begin position="23"/>
        <end position="32"/>
    </location>
</feature>
<protein>
    <submittedName>
        <fullName evidence="3">Uncharacterized protein</fullName>
    </submittedName>
</protein>
<accession>A0A8W8MHN2</accession>
<evidence type="ECO:0000256" key="2">
    <source>
        <dbReference type="SAM" id="MobiDB-lite"/>
    </source>
</evidence>
<organism evidence="3 4">
    <name type="scientific">Magallana gigas</name>
    <name type="common">Pacific oyster</name>
    <name type="synonym">Crassostrea gigas</name>
    <dbReference type="NCBI Taxonomy" id="29159"/>
    <lineage>
        <taxon>Eukaryota</taxon>
        <taxon>Metazoa</taxon>
        <taxon>Spiralia</taxon>
        <taxon>Lophotrochozoa</taxon>
        <taxon>Mollusca</taxon>
        <taxon>Bivalvia</taxon>
        <taxon>Autobranchia</taxon>
        <taxon>Pteriomorphia</taxon>
        <taxon>Ostreida</taxon>
        <taxon>Ostreoidea</taxon>
        <taxon>Ostreidae</taxon>
        <taxon>Magallana</taxon>
    </lineage>
</organism>
<feature type="compositionally biased region" description="Basic and acidic residues" evidence="2">
    <location>
        <begin position="67"/>
        <end position="77"/>
    </location>
</feature>
<evidence type="ECO:0000313" key="3">
    <source>
        <dbReference type="EnsemblMetazoa" id="G33221.1:cds"/>
    </source>
</evidence>
<keyword evidence="1" id="KW-0175">Coiled coil</keyword>
<dbReference type="AlphaFoldDB" id="A0A8W8MHN2"/>
<sequence length="252" mass="28512">MNTTSQFLLVSSQASEGRGPQDVGREPLDDANRQYTGLLTKLSEHDVGNQHQRESSQASEGRGPQDVGREQLDDGSLHETSIAKQSTLHEDYANRIDDICPDHHAQEEVGASMEEDGGLADAHFGSGRKRTCTGTHVLKDFHKKCRKQLFMTSEREKKVEQRSSTKATAKKYSTDDLVQMLLGKCTEVEEFSKCRRLLAVDKSFHQQYETSLAKIQTQISKLHRELSASEKEKDKKLLTYAELLLQHWGIYF</sequence>
<keyword evidence="4" id="KW-1185">Reference proteome</keyword>